<proteinExistence type="predicted"/>
<dbReference type="SUPFAM" id="SSF53474">
    <property type="entry name" value="alpha/beta-Hydrolases"/>
    <property type="match status" value="2"/>
</dbReference>
<dbReference type="Proteomes" id="UP000235347">
    <property type="component" value="Unassembled WGS sequence"/>
</dbReference>
<accession>A0A2N7VMB3</accession>
<gene>
    <name evidence="2" type="ORF">C0Z19_23230</name>
</gene>
<dbReference type="AlphaFoldDB" id="A0A2N7VMB3"/>
<feature type="domain" description="Bacterial virulence" evidence="1">
    <location>
        <begin position="261"/>
        <end position="449"/>
    </location>
</feature>
<dbReference type="InterPro" id="IPR011225">
    <property type="entry name" value="IV_sec_VirJ"/>
</dbReference>
<dbReference type="InterPro" id="IPR029058">
    <property type="entry name" value="AB_hydrolase_fold"/>
</dbReference>
<dbReference type="PIRSF" id="PIRSF029063">
    <property type="entry name" value="IV_sec_VirJ"/>
    <property type="match status" value="1"/>
</dbReference>
<organism evidence="2 3">
    <name type="scientific">Trinickia soli</name>
    <dbReference type="NCBI Taxonomy" id="380675"/>
    <lineage>
        <taxon>Bacteria</taxon>
        <taxon>Pseudomonadati</taxon>
        <taxon>Pseudomonadota</taxon>
        <taxon>Betaproteobacteria</taxon>
        <taxon>Burkholderiales</taxon>
        <taxon>Burkholderiaceae</taxon>
        <taxon>Trinickia</taxon>
    </lineage>
</organism>
<sequence length="460" mass="49173">MSFCVAGHAAESRVSGGRYGDVTVEWPQGPMRGFVVLFSAGKGWAEDDAQAARALAREGALTVGVDTARYAANLAATGQACRHLDGDAEAVSHQLERQLKSDRYFAPIMAGAGQGATLALHVLAQAPANTIAGAVAVDADAALHSDFHQCPPDPTVSRGSVLPGFVETGATRQSAIAPLQQAVRSAVKEGADAPGFHFDKDAKALMAPFLAKQPHLFAASTSRADQFTTLIRPHLQADTGGEQDVSDLPLIELPAAHSRGMLAIVMSGDGGWRDLDKTIGEQLQKDGVSVVGWDSLRYFWSEKTPEQVSRDLARVLRAYGARWHANSFALIGYSFGADVMPFAYNRLPGDLRDKVSIVSLLGFARAADFQVRVTGWLGMPPSDKALQAKPEVDRLPANLVQCFYGEDEEDTLCPTLAGTHEVIRTSGGHHFGGGYDALEKRILDGWQKRISSNGSRQAGR</sequence>
<name>A0A2N7VMB3_9BURK</name>
<dbReference type="InterPro" id="IPR010333">
    <property type="entry name" value="VirJ"/>
</dbReference>
<evidence type="ECO:0000259" key="1">
    <source>
        <dbReference type="Pfam" id="PF06057"/>
    </source>
</evidence>
<dbReference type="EMBL" id="PNYB01000026">
    <property type="protein sequence ID" value="PMS18255.1"/>
    <property type="molecule type" value="Genomic_DNA"/>
</dbReference>
<evidence type="ECO:0000313" key="3">
    <source>
        <dbReference type="Proteomes" id="UP000235347"/>
    </source>
</evidence>
<evidence type="ECO:0000313" key="2">
    <source>
        <dbReference type="EMBL" id="PMS18255.1"/>
    </source>
</evidence>
<reference evidence="2 3" key="1">
    <citation type="submission" date="2018-01" db="EMBL/GenBank/DDBJ databases">
        <title>Whole genome analyses suggest that Burkholderia sensu lato contains two further novel genera in the rhizoxinica-symbiotica group Mycetohabitans gen. nov., and Trinickia gen. nov.: implications for the evolution of diazotrophy and nodulation in the Burkholderiaceae.</title>
        <authorList>
            <person name="Estrada-de los Santos P."/>
            <person name="Palmer M."/>
            <person name="Chavez-Ramirez B."/>
            <person name="Beukes C."/>
            <person name="Steenkamp E.T."/>
            <person name="Hirsch A.M."/>
            <person name="Manyaka P."/>
            <person name="Maluk M."/>
            <person name="Lafos M."/>
            <person name="Crook M."/>
            <person name="Gross E."/>
            <person name="Simon M.F."/>
            <person name="Bueno dos Reis Junior F."/>
            <person name="Poole P.S."/>
            <person name="Venter S.N."/>
            <person name="James E.K."/>
        </authorList>
    </citation>
    <scope>NUCLEOTIDE SEQUENCE [LARGE SCALE GENOMIC DNA]</scope>
    <source>
        <strain evidence="2 3">GP25-8</strain>
    </source>
</reference>
<dbReference type="Gene3D" id="3.40.50.1820">
    <property type="entry name" value="alpha/beta hydrolase"/>
    <property type="match status" value="1"/>
</dbReference>
<comment type="caution">
    <text evidence="2">The sequence shown here is derived from an EMBL/GenBank/DDBJ whole genome shotgun (WGS) entry which is preliminary data.</text>
</comment>
<keyword evidence="3" id="KW-1185">Reference proteome</keyword>
<protein>
    <submittedName>
        <fullName evidence="2">Virulence factor</fullName>
    </submittedName>
</protein>
<dbReference type="Pfam" id="PF06057">
    <property type="entry name" value="VirJ"/>
    <property type="match status" value="1"/>
</dbReference>